<evidence type="ECO:0000256" key="5">
    <source>
        <dbReference type="ARBA" id="ARBA00022989"/>
    </source>
</evidence>
<keyword evidence="4 7" id="KW-0812">Transmembrane</keyword>
<dbReference type="OrthoDB" id="9808602at2"/>
<dbReference type="InterPro" id="IPR017475">
    <property type="entry name" value="EPS_sugar_tfrase"/>
</dbReference>
<name>A0A259U1F9_9BACT</name>
<keyword evidence="3 9" id="KW-0808">Transferase</keyword>
<keyword evidence="6 7" id="KW-0472">Membrane</keyword>
<reference evidence="9 10" key="1">
    <citation type="submission" date="2016-11" db="EMBL/GenBank/DDBJ databases">
        <title>Study of marine rhodopsin-containing bacteria.</title>
        <authorList>
            <person name="Yoshizawa S."/>
            <person name="Kumagai Y."/>
            <person name="Kogure K."/>
        </authorList>
    </citation>
    <scope>NUCLEOTIDE SEQUENCE [LARGE SCALE GENOMIC DNA]</scope>
    <source>
        <strain evidence="9 10">SG-29</strain>
    </source>
</reference>
<evidence type="ECO:0000259" key="8">
    <source>
        <dbReference type="Pfam" id="PF02397"/>
    </source>
</evidence>
<dbReference type="RefSeq" id="WP_094549254.1">
    <property type="nucleotide sequence ID" value="NZ_MQWB01000001.1"/>
</dbReference>
<feature type="domain" description="Bacterial sugar transferase" evidence="8">
    <location>
        <begin position="292"/>
        <end position="471"/>
    </location>
</feature>
<dbReference type="InterPro" id="IPR003362">
    <property type="entry name" value="Bact_transf"/>
</dbReference>
<keyword evidence="5 7" id="KW-1133">Transmembrane helix</keyword>
<feature type="transmembrane region" description="Helical" evidence="7">
    <location>
        <begin position="76"/>
        <end position="101"/>
    </location>
</feature>
<feature type="transmembrane region" description="Helical" evidence="7">
    <location>
        <begin position="12"/>
        <end position="32"/>
    </location>
</feature>
<evidence type="ECO:0000313" key="9">
    <source>
        <dbReference type="EMBL" id="OZC03654.1"/>
    </source>
</evidence>
<dbReference type="Pfam" id="PF02397">
    <property type="entry name" value="Bac_transf"/>
    <property type="match status" value="1"/>
</dbReference>
<evidence type="ECO:0000256" key="6">
    <source>
        <dbReference type="ARBA" id="ARBA00023136"/>
    </source>
</evidence>
<dbReference type="SUPFAM" id="SSF51735">
    <property type="entry name" value="NAD(P)-binding Rossmann-fold domains"/>
    <property type="match status" value="1"/>
</dbReference>
<dbReference type="AlphaFoldDB" id="A0A259U1F9"/>
<dbReference type="InterPro" id="IPR017473">
    <property type="entry name" value="Undecaprenyl-P_gluc_Ptfrase"/>
</dbReference>
<evidence type="ECO:0000256" key="4">
    <source>
        <dbReference type="ARBA" id="ARBA00022692"/>
    </source>
</evidence>
<dbReference type="GO" id="GO:0016780">
    <property type="term" value="F:phosphotransferase activity, for other substituted phosphate groups"/>
    <property type="evidence" value="ECO:0007669"/>
    <property type="project" value="TreeGrafter"/>
</dbReference>
<dbReference type="InParanoid" id="A0A259U1F9"/>
<comment type="caution">
    <text evidence="9">The sequence shown here is derived from an EMBL/GenBank/DDBJ whole genome shotgun (WGS) entry which is preliminary data.</text>
</comment>
<dbReference type="GO" id="GO:0016020">
    <property type="term" value="C:membrane"/>
    <property type="evidence" value="ECO:0007669"/>
    <property type="project" value="UniProtKB-SubCell"/>
</dbReference>
<dbReference type="PANTHER" id="PTHR30576">
    <property type="entry name" value="COLANIC BIOSYNTHESIS UDP-GLUCOSE LIPID CARRIER TRANSFERASE"/>
    <property type="match status" value="1"/>
</dbReference>
<evidence type="ECO:0000256" key="1">
    <source>
        <dbReference type="ARBA" id="ARBA00004141"/>
    </source>
</evidence>
<accession>A0A259U1F9</accession>
<evidence type="ECO:0000256" key="3">
    <source>
        <dbReference type="ARBA" id="ARBA00022679"/>
    </source>
</evidence>
<proteinExistence type="inferred from homology"/>
<dbReference type="EMBL" id="MQWB01000001">
    <property type="protein sequence ID" value="OZC03654.1"/>
    <property type="molecule type" value="Genomic_DNA"/>
</dbReference>
<dbReference type="Pfam" id="PF13727">
    <property type="entry name" value="CoA_binding_3"/>
    <property type="match status" value="1"/>
</dbReference>
<sequence length="479" mass="53366">MLRERSLFLQRGLFLADLALIAVAWVVAYVIRFQVLTPVDSVPLSYYVQFLPFVAAIWGGALLLSGLYQTRRAQRLTLVVWAVARAVGLSLLVSLGASFFYREFSFSRLHMVFFAILSSGFLVGLRLAIYAGLRRARQKGANVRRVLIAGAGKAGQRLSRAFRHYPWMGFEVVGFLDDRGTTVEAEPPDPFYPEQTFTPEVIGTLEEAGEVMDRLASENRPVDMVYAALPLAASRKIEGLAAECSIRTASLALVPDLFHIELLLNSRISDVDGLPVIHLMDEAPFDIRTVVKRGLDIAFSGLVLLALAPLLAGIAIAVKLSSPGPVFYRQRRMGLNGLTFDMLKFRSMPVNAEKASGAVWAQPGENRATRVGAFLRKTSLDELPQFFNVLRGDMSVVGPRPERPVFISEFRHRIPGYMLRHKAKAGITGWAQVNGWRGDTSLEKRIEYDLYYIQNWSLAFDLKIMAMTVVKGFVNENAY</sequence>
<protein>
    <submittedName>
        <fullName evidence="9">Undecaprenyl-phosphate glucose phosphotransferase</fullName>
    </submittedName>
</protein>
<feature type="transmembrane region" description="Helical" evidence="7">
    <location>
        <begin position="107"/>
        <end position="129"/>
    </location>
</feature>
<comment type="subcellular location">
    <subcellularLocation>
        <location evidence="1">Membrane</location>
        <topology evidence="1">Multi-pass membrane protein</topology>
    </subcellularLocation>
</comment>
<comment type="similarity">
    <text evidence="2">Belongs to the bacterial sugar transferase family.</text>
</comment>
<dbReference type="FunCoup" id="A0A259U1F9">
    <property type="interactions" value="135"/>
</dbReference>
<feature type="transmembrane region" description="Helical" evidence="7">
    <location>
        <begin position="44"/>
        <end position="64"/>
    </location>
</feature>
<dbReference type="NCBIfam" id="TIGR03025">
    <property type="entry name" value="EPS_sugtrans"/>
    <property type="match status" value="1"/>
</dbReference>
<gene>
    <name evidence="9" type="ORF">BSZ36_12070</name>
</gene>
<evidence type="ECO:0000313" key="10">
    <source>
        <dbReference type="Proteomes" id="UP000216446"/>
    </source>
</evidence>
<dbReference type="InterPro" id="IPR036291">
    <property type="entry name" value="NAD(P)-bd_dom_sf"/>
</dbReference>
<evidence type="ECO:0000256" key="7">
    <source>
        <dbReference type="SAM" id="Phobius"/>
    </source>
</evidence>
<dbReference type="NCBIfam" id="TIGR03023">
    <property type="entry name" value="WcaJ_sugtrans"/>
    <property type="match status" value="1"/>
</dbReference>
<feature type="transmembrane region" description="Helical" evidence="7">
    <location>
        <begin position="297"/>
        <end position="318"/>
    </location>
</feature>
<evidence type="ECO:0000256" key="2">
    <source>
        <dbReference type="ARBA" id="ARBA00006464"/>
    </source>
</evidence>
<dbReference type="PANTHER" id="PTHR30576:SF0">
    <property type="entry name" value="UNDECAPRENYL-PHOSPHATE N-ACETYLGALACTOSAMINYL 1-PHOSPHATE TRANSFERASE-RELATED"/>
    <property type="match status" value="1"/>
</dbReference>
<organism evidence="9 10">
    <name type="scientific">Rubricoccus marinus</name>
    <dbReference type="NCBI Taxonomy" id="716817"/>
    <lineage>
        <taxon>Bacteria</taxon>
        <taxon>Pseudomonadati</taxon>
        <taxon>Rhodothermota</taxon>
        <taxon>Rhodothermia</taxon>
        <taxon>Rhodothermales</taxon>
        <taxon>Rubricoccaceae</taxon>
        <taxon>Rubricoccus</taxon>
    </lineage>
</organism>
<dbReference type="Gene3D" id="3.40.50.720">
    <property type="entry name" value="NAD(P)-binding Rossmann-like Domain"/>
    <property type="match status" value="1"/>
</dbReference>
<keyword evidence="10" id="KW-1185">Reference proteome</keyword>
<dbReference type="Proteomes" id="UP000216446">
    <property type="component" value="Unassembled WGS sequence"/>
</dbReference>